<dbReference type="Pfam" id="PF02771">
    <property type="entry name" value="Acyl-CoA_dh_N"/>
    <property type="match status" value="1"/>
</dbReference>
<accession>X1F4E2</accession>
<proteinExistence type="predicted"/>
<name>X1F4E2_9ZZZZ</name>
<protein>
    <recommendedName>
        <fullName evidence="1">Acyl-CoA dehydrogenase/oxidase N-terminal domain-containing protein</fullName>
    </recommendedName>
</protein>
<evidence type="ECO:0000313" key="2">
    <source>
        <dbReference type="EMBL" id="GAH15663.1"/>
    </source>
</evidence>
<dbReference type="InterPro" id="IPR013786">
    <property type="entry name" value="AcylCoA_DH/ox_N"/>
</dbReference>
<gene>
    <name evidence="2" type="ORF">S01H4_54796</name>
</gene>
<dbReference type="AlphaFoldDB" id="X1F4E2"/>
<sequence length="58" mass="6819">MYDYLLSEENIKFRAEVREFVKSAVPPSLLKKMDKDEVHYPSEWLHALAKQNLIGIKV</sequence>
<evidence type="ECO:0000259" key="1">
    <source>
        <dbReference type="Pfam" id="PF02771"/>
    </source>
</evidence>
<reference evidence="2" key="1">
    <citation type="journal article" date="2014" name="Front. Microbiol.">
        <title>High frequency of phylogenetically diverse reductive dehalogenase-homologous genes in deep subseafloor sedimentary metagenomes.</title>
        <authorList>
            <person name="Kawai M."/>
            <person name="Futagami T."/>
            <person name="Toyoda A."/>
            <person name="Takaki Y."/>
            <person name="Nishi S."/>
            <person name="Hori S."/>
            <person name="Arai W."/>
            <person name="Tsubouchi T."/>
            <person name="Morono Y."/>
            <person name="Uchiyama I."/>
            <person name="Ito T."/>
            <person name="Fujiyama A."/>
            <person name="Inagaki F."/>
            <person name="Takami H."/>
        </authorList>
    </citation>
    <scope>NUCLEOTIDE SEQUENCE</scope>
    <source>
        <strain evidence="2">Expedition CK06-06</strain>
    </source>
</reference>
<dbReference type="GO" id="GO:0016627">
    <property type="term" value="F:oxidoreductase activity, acting on the CH-CH group of donors"/>
    <property type="evidence" value="ECO:0007669"/>
    <property type="project" value="InterPro"/>
</dbReference>
<dbReference type="InterPro" id="IPR037069">
    <property type="entry name" value="AcylCoA_DH/ox_N_sf"/>
</dbReference>
<organism evidence="2">
    <name type="scientific">marine sediment metagenome</name>
    <dbReference type="NCBI Taxonomy" id="412755"/>
    <lineage>
        <taxon>unclassified sequences</taxon>
        <taxon>metagenomes</taxon>
        <taxon>ecological metagenomes</taxon>
    </lineage>
</organism>
<dbReference type="EMBL" id="BART01031560">
    <property type="protein sequence ID" value="GAH15663.1"/>
    <property type="molecule type" value="Genomic_DNA"/>
</dbReference>
<dbReference type="SUPFAM" id="SSF56645">
    <property type="entry name" value="Acyl-CoA dehydrogenase NM domain-like"/>
    <property type="match status" value="1"/>
</dbReference>
<dbReference type="Gene3D" id="1.10.540.10">
    <property type="entry name" value="Acyl-CoA dehydrogenase/oxidase, N-terminal domain"/>
    <property type="match status" value="1"/>
</dbReference>
<comment type="caution">
    <text evidence="2">The sequence shown here is derived from an EMBL/GenBank/DDBJ whole genome shotgun (WGS) entry which is preliminary data.</text>
</comment>
<feature type="domain" description="Acyl-CoA dehydrogenase/oxidase N-terminal" evidence="1">
    <location>
        <begin position="7"/>
        <end position="58"/>
    </location>
</feature>
<dbReference type="GO" id="GO:0050660">
    <property type="term" value="F:flavin adenine dinucleotide binding"/>
    <property type="evidence" value="ECO:0007669"/>
    <property type="project" value="InterPro"/>
</dbReference>
<dbReference type="InterPro" id="IPR009100">
    <property type="entry name" value="AcylCoA_DH/oxidase_NM_dom_sf"/>
</dbReference>
<feature type="non-terminal residue" evidence="2">
    <location>
        <position position="58"/>
    </location>
</feature>